<feature type="domain" description="Coenzyme F420:L-glutamate ligase-like" evidence="1">
    <location>
        <begin position="10"/>
        <end position="212"/>
    </location>
</feature>
<accession>A0A849ALH3</accession>
<sequence>MISIVPVPGMPEVQAGDDLGSLIATALRAAGMTLETGDVVVVTSKIVSKALGLYADPAARPALVLQESVGVVSERATTGSPTRVVVSAAGPVMAGAGIDASNAQDERILLLPHDPDRAADDIRVALRGAWGDPAPPIGVVLSDTSGRPWRAGVTDFALGLSHLAPFDDLRGLPDTHGRDLAVTLRNLADEIAAAADLVKGKLERVPVALVRGLDALVGPSTEGAAELVRTGPGDWFGMGRAEAVRAALGVAPGTAESEAVGIESVHPEPLAERVARAARVALAAGDAADPQIVSASKTAVVIQLSSDDAVALGRAWARLEVALAGERLDARSARDGAGVRVTVSDPGGAPG</sequence>
<dbReference type="SUPFAM" id="SSF144010">
    <property type="entry name" value="CofE-like"/>
    <property type="match status" value="1"/>
</dbReference>
<dbReference type="Proteomes" id="UP000557772">
    <property type="component" value="Unassembled WGS sequence"/>
</dbReference>
<dbReference type="GO" id="GO:0052618">
    <property type="term" value="F:coenzyme F420-0:L-glutamate ligase activity"/>
    <property type="evidence" value="ECO:0007669"/>
    <property type="project" value="TreeGrafter"/>
</dbReference>
<dbReference type="EMBL" id="JABENB010000002">
    <property type="protein sequence ID" value="NNG40201.1"/>
    <property type="molecule type" value="Genomic_DNA"/>
</dbReference>
<name>A0A849ALH3_9MICO</name>
<dbReference type="RefSeq" id="WP_171156267.1">
    <property type="nucleotide sequence ID" value="NZ_JABENB010000002.1"/>
</dbReference>
<dbReference type="Gene3D" id="3.30.1330.100">
    <property type="entry name" value="CofE-like"/>
    <property type="match status" value="2"/>
</dbReference>
<gene>
    <name evidence="2" type="ORF">HJ588_13090</name>
</gene>
<dbReference type="Pfam" id="PF01996">
    <property type="entry name" value="F420_ligase"/>
    <property type="match status" value="1"/>
</dbReference>
<organism evidence="2 3">
    <name type="scientific">Flexivirga aerilata</name>
    <dbReference type="NCBI Taxonomy" id="1656889"/>
    <lineage>
        <taxon>Bacteria</taxon>
        <taxon>Bacillati</taxon>
        <taxon>Actinomycetota</taxon>
        <taxon>Actinomycetes</taxon>
        <taxon>Micrococcales</taxon>
        <taxon>Dermacoccaceae</taxon>
        <taxon>Flexivirga</taxon>
    </lineage>
</organism>
<evidence type="ECO:0000313" key="2">
    <source>
        <dbReference type="EMBL" id="NNG40201.1"/>
    </source>
</evidence>
<comment type="caution">
    <text evidence="2">The sequence shown here is derived from an EMBL/GenBank/DDBJ whole genome shotgun (WGS) entry which is preliminary data.</text>
</comment>
<dbReference type="AlphaFoldDB" id="A0A849ALH3"/>
<proteinExistence type="predicted"/>
<evidence type="ECO:0000313" key="3">
    <source>
        <dbReference type="Proteomes" id="UP000557772"/>
    </source>
</evidence>
<dbReference type="PANTHER" id="PTHR47917">
    <property type="match status" value="1"/>
</dbReference>
<dbReference type="PANTHER" id="PTHR47917:SF1">
    <property type="entry name" value="COENZYME F420:L-GLUTAMATE LIGASE"/>
    <property type="match status" value="1"/>
</dbReference>
<protein>
    <recommendedName>
        <fullName evidence="1">Coenzyme F420:L-glutamate ligase-like domain-containing protein</fullName>
    </recommendedName>
</protein>
<dbReference type="InterPro" id="IPR002847">
    <property type="entry name" value="F420-0_gamma-glut_ligase-dom"/>
</dbReference>
<keyword evidence="3" id="KW-1185">Reference proteome</keyword>
<evidence type="ECO:0000259" key="1">
    <source>
        <dbReference type="Pfam" id="PF01996"/>
    </source>
</evidence>
<reference evidence="2 3" key="1">
    <citation type="submission" date="2020-05" db="EMBL/GenBank/DDBJ databases">
        <title>Flexivirga sp. ID2601S isolated from air conditioner.</title>
        <authorList>
            <person name="Kim D.H."/>
        </authorList>
    </citation>
    <scope>NUCLEOTIDE SEQUENCE [LARGE SCALE GENOMIC DNA]</scope>
    <source>
        <strain evidence="2 3">ID2601S</strain>
    </source>
</reference>